<evidence type="ECO:0000313" key="4">
    <source>
        <dbReference type="EMBL" id="PRX22934.1"/>
    </source>
</evidence>
<accession>A0A2T0KHL9</accession>
<dbReference type="OrthoDB" id="4322031at2"/>
<evidence type="ECO:0000256" key="2">
    <source>
        <dbReference type="ARBA" id="ARBA00023315"/>
    </source>
</evidence>
<keyword evidence="1 4" id="KW-0808">Transferase</keyword>
<name>A0A2T0KHL9_9ACTN</name>
<keyword evidence="5" id="KW-1185">Reference proteome</keyword>
<dbReference type="PANTHER" id="PTHR43877">
    <property type="entry name" value="AMINOALKYLPHOSPHONATE N-ACETYLTRANSFERASE-RELATED-RELATED"/>
    <property type="match status" value="1"/>
</dbReference>
<keyword evidence="2" id="KW-0012">Acyltransferase</keyword>
<dbReference type="Proteomes" id="UP000239415">
    <property type="component" value="Unassembled WGS sequence"/>
</dbReference>
<evidence type="ECO:0000313" key="5">
    <source>
        <dbReference type="Proteomes" id="UP000239415"/>
    </source>
</evidence>
<gene>
    <name evidence="4" type="ORF">CLV67_104462</name>
</gene>
<reference evidence="4 5" key="1">
    <citation type="submission" date="2018-03" db="EMBL/GenBank/DDBJ databases">
        <title>Genomic Encyclopedia of Archaeal and Bacterial Type Strains, Phase II (KMG-II): from individual species to whole genera.</title>
        <authorList>
            <person name="Goeker M."/>
        </authorList>
    </citation>
    <scope>NUCLEOTIDE SEQUENCE [LARGE SCALE GENOMIC DNA]</scope>
    <source>
        <strain evidence="4 5">DSM 43146</strain>
    </source>
</reference>
<comment type="caution">
    <text evidence="4">The sequence shown here is derived from an EMBL/GenBank/DDBJ whole genome shotgun (WGS) entry which is preliminary data.</text>
</comment>
<evidence type="ECO:0000256" key="1">
    <source>
        <dbReference type="ARBA" id="ARBA00022679"/>
    </source>
</evidence>
<dbReference type="InterPro" id="IPR050832">
    <property type="entry name" value="Bact_Acetyltransf"/>
</dbReference>
<dbReference type="InterPro" id="IPR016181">
    <property type="entry name" value="Acyl_CoA_acyltransferase"/>
</dbReference>
<dbReference type="SUPFAM" id="SSF55729">
    <property type="entry name" value="Acyl-CoA N-acyltransferases (Nat)"/>
    <property type="match status" value="1"/>
</dbReference>
<dbReference type="Gene3D" id="3.40.630.30">
    <property type="match status" value="1"/>
</dbReference>
<organism evidence="4 5">
    <name type="scientific">Actinoplanes italicus</name>
    <dbReference type="NCBI Taxonomy" id="113567"/>
    <lineage>
        <taxon>Bacteria</taxon>
        <taxon>Bacillati</taxon>
        <taxon>Actinomycetota</taxon>
        <taxon>Actinomycetes</taxon>
        <taxon>Micromonosporales</taxon>
        <taxon>Micromonosporaceae</taxon>
        <taxon>Actinoplanes</taxon>
    </lineage>
</organism>
<dbReference type="RefSeq" id="WP_106317970.1">
    <property type="nucleotide sequence ID" value="NZ_BOMO01000022.1"/>
</dbReference>
<feature type="domain" description="N-acetyltransferase" evidence="3">
    <location>
        <begin position="3"/>
        <end position="157"/>
    </location>
</feature>
<proteinExistence type="predicted"/>
<dbReference type="Pfam" id="PF13508">
    <property type="entry name" value="Acetyltransf_7"/>
    <property type="match status" value="1"/>
</dbReference>
<evidence type="ECO:0000259" key="3">
    <source>
        <dbReference type="PROSITE" id="PS51186"/>
    </source>
</evidence>
<dbReference type="InterPro" id="IPR000182">
    <property type="entry name" value="GNAT_dom"/>
</dbReference>
<dbReference type="CDD" id="cd04301">
    <property type="entry name" value="NAT_SF"/>
    <property type="match status" value="1"/>
</dbReference>
<dbReference type="AlphaFoldDB" id="A0A2T0KHL9"/>
<dbReference type="PROSITE" id="PS51186">
    <property type="entry name" value="GNAT"/>
    <property type="match status" value="1"/>
</dbReference>
<dbReference type="GO" id="GO:0016747">
    <property type="term" value="F:acyltransferase activity, transferring groups other than amino-acyl groups"/>
    <property type="evidence" value="ECO:0007669"/>
    <property type="project" value="InterPro"/>
</dbReference>
<dbReference type="EMBL" id="PVMZ01000004">
    <property type="protein sequence ID" value="PRX22934.1"/>
    <property type="molecule type" value="Genomic_DNA"/>
</dbReference>
<protein>
    <submittedName>
        <fullName evidence="4">Acetyltransferase (GNAT) family protein</fullName>
    </submittedName>
</protein>
<sequence length="160" mass="17480">MSVKIRRAVPDDIDGIVSVGRRTWPSTYEFAGADYVATGLATWWSREAVQRSLDATTVLVAEDGPAIVGTGNIDLRPEVPTVWKLYVVPEVQGTGTGSALLKELLKVAGGLPVQLEYIDGNARAARFYAAHGFGEVRRESNLNPGWPDSVWLRRPAARKF</sequence>